<keyword evidence="3" id="KW-1185">Reference proteome</keyword>
<evidence type="ECO:0000256" key="1">
    <source>
        <dbReference type="SAM" id="MobiDB-lite"/>
    </source>
</evidence>
<protein>
    <recommendedName>
        <fullName evidence="4">MACPF domain-containing protein</fullName>
    </recommendedName>
</protein>
<reference evidence="2 3" key="1">
    <citation type="journal article" date="2021" name="Sci. Rep.">
        <title>The genome of the diatom Chaetoceros tenuissimus carries an ancient integrated fragment of an extant virus.</title>
        <authorList>
            <person name="Hongo Y."/>
            <person name="Kimura K."/>
            <person name="Takaki Y."/>
            <person name="Yoshida Y."/>
            <person name="Baba S."/>
            <person name="Kobayashi G."/>
            <person name="Nagasaki K."/>
            <person name="Hano T."/>
            <person name="Tomaru Y."/>
        </authorList>
    </citation>
    <scope>NUCLEOTIDE SEQUENCE [LARGE SCALE GENOMIC DNA]</scope>
    <source>
        <strain evidence="2 3">NIES-3715</strain>
    </source>
</reference>
<proteinExistence type="predicted"/>
<gene>
    <name evidence="2" type="ORF">CTEN210_01438</name>
</gene>
<comment type="caution">
    <text evidence="2">The sequence shown here is derived from an EMBL/GenBank/DDBJ whole genome shotgun (WGS) entry which is preliminary data.</text>
</comment>
<accession>A0AAD3CG17</accession>
<evidence type="ECO:0000313" key="3">
    <source>
        <dbReference type="Proteomes" id="UP001054902"/>
    </source>
</evidence>
<evidence type="ECO:0008006" key="4">
    <source>
        <dbReference type="Google" id="ProtNLM"/>
    </source>
</evidence>
<dbReference type="Proteomes" id="UP001054902">
    <property type="component" value="Unassembled WGS sequence"/>
</dbReference>
<evidence type="ECO:0000313" key="2">
    <source>
        <dbReference type="EMBL" id="GFH44964.1"/>
    </source>
</evidence>
<dbReference type="AlphaFoldDB" id="A0AAD3CG17"/>
<organism evidence="2 3">
    <name type="scientific">Chaetoceros tenuissimus</name>
    <dbReference type="NCBI Taxonomy" id="426638"/>
    <lineage>
        <taxon>Eukaryota</taxon>
        <taxon>Sar</taxon>
        <taxon>Stramenopiles</taxon>
        <taxon>Ochrophyta</taxon>
        <taxon>Bacillariophyta</taxon>
        <taxon>Coscinodiscophyceae</taxon>
        <taxon>Chaetocerotophycidae</taxon>
        <taxon>Chaetocerotales</taxon>
        <taxon>Chaetocerotaceae</taxon>
        <taxon>Chaetoceros</taxon>
    </lineage>
</organism>
<name>A0AAD3CG17_9STRA</name>
<feature type="region of interest" description="Disordered" evidence="1">
    <location>
        <begin position="1"/>
        <end position="56"/>
    </location>
</feature>
<sequence>MATMMKVSIRENPQTAAVHDAASRKSLLERPASGPSPKKARIGMKAAPNAKGTTSSRELLEKSVGISADNLVLHFTSGFECEKTAGGFNQSPMLPLPKKKVARGLFDAEKIANCMEWMQDDHKNLWHDTEESLKDLKETFQGFAGYHRKLTDLSIRGMFGLTTESTTESFYHSTHHRRVYGFVNLDLEGSGSHLDFLTKSAKSKIESINSTDKAKDFIRTYGIGYINQIAIGVAYTKVAKARKHHYLTKSDFEMQINKNSAMSNMTGDIEFNLNINGKQVSCSVKVEKFGSPKKDDGSWDEYLKSDGGQPTVIGYDFEPVFSLCDDEKYTKQKGYLEKAYYDMIAKAPPLPGVGTAVKDTYEIEVQRRRAAKDYIRLYYGGGNRIGEWKVTDKQRNDFLKKVNKSGKRKHWAFCRRDGSTDMKSFQCEEKLTHYNDLPSNLF</sequence>
<dbReference type="EMBL" id="BLLK01000020">
    <property type="protein sequence ID" value="GFH44964.1"/>
    <property type="molecule type" value="Genomic_DNA"/>
</dbReference>